<dbReference type="Pfam" id="PF13535">
    <property type="entry name" value="ATP-grasp_4"/>
    <property type="match status" value="1"/>
</dbReference>
<dbReference type="PROSITE" id="PS50975">
    <property type="entry name" value="ATP_GRASP"/>
    <property type="match status" value="1"/>
</dbReference>
<dbReference type="PANTHER" id="PTHR43585:SF2">
    <property type="entry name" value="ATP-GRASP ENZYME FSQD"/>
    <property type="match status" value="1"/>
</dbReference>
<keyword evidence="3 4" id="KW-0067">ATP-binding</keyword>
<evidence type="ECO:0000256" key="2">
    <source>
        <dbReference type="ARBA" id="ARBA00022741"/>
    </source>
</evidence>
<evidence type="ECO:0000313" key="6">
    <source>
        <dbReference type="EMBL" id="MBD3922265.1"/>
    </source>
</evidence>
<dbReference type="Gene3D" id="3.40.50.20">
    <property type="match status" value="1"/>
</dbReference>
<dbReference type="SUPFAM" id="SSF51735">
    <property type="entry name" value="NAD(P)-binding Rossmann-fold domains"/>
    <property type="match status" value="1"/>
</dbReference>
<accession>A0ABR8N257</accession>
<dbReference type="RefSeq" id="WP_191206565.1">
    <property type="nucleotide sequence ID" value="NZ_JACXZA010000008.1"/>
</dbReference>
<sequence length="421" mass="46287">MSVTVKTVAFVEPSFYGVSFARAAFEQGHQVIAIVSSADNPRKYGYEGIYHDLLVADIRDEESIYEAIAASPYANRLDALIPATDYASHLTARVAERLGLRGVPYEAALRSRNKDLAREAYARHQVPGAKYHKVKTYEEAELAANEIGYPVVLKPTNAASSQHVYFIHSGLELQQAFSQIAQFKVSYLDFQVRNDYLIEEYIDGPEFSVELFLQEGEAVFSAVTEKITSPLPYFVEVQHTLPTPSYVEQEGDIIRTAIAALQAIGIANGPSHVEIRLSSDGPRIIEVNGRPGGDNISSDLLVQAFGVNIFEATVNYYLGQPVSIDKKHHRAASIAYVTAERDGIFERLDGFEQIEGKAGVVRSLLTVSPGDRIKVAASSDDRLGYVIAAADTPEEARTIARTLVDGLNIVYRKQEAEAEVV</sequence>
<dbReference type="Proteomes" id="UP000609346">
    <property type="component" value="Unassembled WGS sequence"/>
</dbReference>
<gene>
    <name evidence="6" type="ORF">H8B09_26150</name>
</gene>
<dbReference type="InterPro" id="IPR036291">
    <property type="entry name" value="NAD(P)-bd_dom_sf"/>
</dbReference>
<evidence type="ECO:0000313" key="7">
    <source>
        <dbReference type="Proteomes" id="UP000609346"/>
    </source>
</evidence>
<dbReference type="EMBL" id="JACXZA010000008">
    <property type="protein sequence ID" value="MBD3922265.1"/>
    <property type="molecule type" value="Genomic_DNA"/>
</dbReference>
<evidence type="ECO:0000259" key="5">
    <source>
        <dbReference type="PROSITE" id="PS50975"/>
    </source>
</evidence>
<dbReference type="InterPro" id="IPR052032">
    <property type="entry name" value="ATP-dep_AA_Ligase"/>
</dbReference>
<dbReference type="Gene3D" id="3.30.470.20">
    <property type="entry name" value="ATP-grasp fold, B domain"/>
    <property type="match status" value="1"/>
</dbReference>
<evidence type="ECO:0000256" key="1">
    <source>
        <dbReference type="ARBA" id="ARBA00022598"/>
    </source>
</evidence>
<dbReference type="SUPFAM" id="SSF56059">
    <property type="entry name" value="Glutathione synthetase ATP-binding domain-like"/>
    <property type="match status" value="1"/>
</dbReference>
<keyword evidence="2 4" id="KW-0547">Nucleotide-binding</keyword>
<reference evidence="6 7" key="1">
    <citation type="submission" date="2020-09" db="EMBL/GenBank/DDBJ databases">
        <title>Paenibacillus sp. strain PR3 16S rRNA gene Genome sequencing and assembly.</title>
        <authorList>
            <person name="Kim J."/>
        </authorList>
    </citation>
    <scope>NUCLEOTIDE SEQUENCE [LARGE SCALE GENOMIC DNA]</scope>
    <source>
        <strain evidence="6 7">PR3</strain>
    </source>
</reference>
<keyword evidence="1" id="KW-0436">Ligase</keyword>
<feature type="domain" description="ATP-grasp" evidence="5">
    <location>
        <begin position="118"/>
        <end position="318"/>
    </location>
</feature>
<dbReference type="SMART" id="SM01209">
    <property type="entry name" value="GARS_A"/>
    <property type="match status" value="1"/>
</dbReference>
<keyword evidence="7" id="KW-1185">Reference proteome</keyword>
<protein>
    <submittedName>
        <fullName evidence="6">ATP-grasp domain-containing protein</fullName>
    </submittedName>
</protein>
<dbReference type="Pfam" id="PF18603">
    <property type="entry name" value="LAL_C2"/>
    <property type="match status" value="1"/>
</dbReference>
<name>A0ABR8N257_9BACL</name>
<evidence type="ECO:0000256" key="4">
    <source>
        <dbReference type="PROSITE-ProRule" id="PRU00409"/>
    </source>
</evidence>
<evidence type="ECO:0000256" key="3">
    <source>
        <dbReference type="ARBA" id="ARBA00022840"/>
    </source>
</evidence>
<organism evidence="6 7">
    <name type="scientific">Paenibacillus terricola</name>
    <dbReference type="NCBI Taxonomy" id="2763503"/>
    <lineage>
        <taxon>Bacteria</taxon>
        <taxon>Bacillati</taxon>
        <taxon>Bacillota</taxon>
        <taxon>Bacilli</taxon>
        <taxon>Bacillales</taxon>
        <taxon>Paenibacillaceae</taxon>
        <taxon>Paenibacillus</taxon>
    </lineage>
</organism>
<comment type="caution">
    <text evidence="6">The sequence shown here is derived from an EMBL/GenBank/DDBJ whole genome shotgun (WGS) entry which is preliminary data.</text>
</comment>
<dbReference type="PANTHER" id="PTHR43585">
    <property type="entry name" value="FUMIPYRROLE BIOSYNTHESIS PROTEIN C"/>
    <property type="match status" value="1"/>
</dbReference>
<dbReference type="InterPro" id="IPR040570">
    <property type="entry name" value="LAL_C2"/>
</dbReference>
<proteinExistence type="predicted"/>
<dbReference type="InterPro" id="IPR011761">
    <property type="entry name" value="ATP-grasp"/>
</dbReference>